<dbReference type="Gene3D" id="3.30.450.20">
    <property type="entry name" value="PAS domain"/>
    <property type="match status" value="2"/>
</dbReference>
<dbReference type="Pfam" id="PF08448">
    <property type="entry name" value="PAS_4"/>
    <property type="match status" value="1"/>
</dbReference>
<name>A0A7S9LQV3_9RHOB</name>
<accession>A0A7S9LQV3</accession>
<dbReference type="SUPFAM" id="SSF55785">
    <property type="entry name" value="PYP-like sensor domain (PAS domain)"/>
    <property type="match status" value="1"/>
</dbReference>
<dbReference type="Pfam" id="PF13426">
    <property type="entry name" value="PAS_9"/>
    <property type="match status" value="1"/>
</dbReference>
<dbReference type="Gene3D" id="1.20.5.430">
    <property type="match status" value="1"/>
</dbReference>
<dbReference type="InterPro" id="IPR002197">
    <property type="entry name" value="HTH_Fis"/>
</dbReference>
<feature type="domain" description="PAS" evidence="1">
    <location>
        <begin position="277"/>
        <end position="344"/>
    </location>
</feature>
<dbReference type="GO" id="GO:0043565">
    <property type="term" value="F:sequence-specific DNA binding"/>
    <property type="evidence" value="ECO:0007669"/>
    <property type="project" value="InterPro"/>
</dbReference>
<dbReference type="InterPro" id="IPR009057">
    <property type="entry name" value="Homeodomain-like_sf"/>
</dbReference>
<protein>
    <submittedName>
        <fullName evidence="2">Transcriptional regulator PpsR</fullName>
    </submittedName>
</protein>
<dbReference type="NCBIfam" id="TIGR02040">
    <property type="entry name" value="PpsR-CrtJ"/>
    <property type="match status" value="1"/>
</dbReference>
<organism evidence="2 3">
    <name type="scientific">Pontivivens ytuae</name>
    <dbReference type="NCBI Taxonomy" id="2789856"/>
    <lineage>
        <taxon>Bacteria</taxon>
        <taxon>Pseudomonadati</taxon>
        <taxon>Pseudomonadota</taxon>
        <taxon>Alphaproteobacteria</taxon>
        <taxon>Rhodobacterales</taxon>
        <taxon>Paracoccaceae</taxon>
        <taxon>Pontivivens</taxon>
    </lineage>
</organism>
<dbReference type="RefSeq" id="WP_196102650.1">
    <property type="nucleotide sequence ID" value="NZ_CP064942.1"/>
</dbReference>
<dbReference type="InterPro" id="IPR013767">
    <property type="entry name" value="PAS_fold"/>
</dbReference>
<gene>
    <name evidence="2" type="primary">ppsR</name>
    <name evidence="2" type="ORF">I0K15_16880</name>
</gene>
<dbReference type="KEGG" id="poz:I0K15_16880"/>
<evidence type="ECO:0000259" key="1">
    <source>
        <dbReference type="SMART" id="SM00091"/>
    </source>
</evidence>
<dbReference type="InterPro" id="IPR000014">
    <property type="entry name" value="PAS"/>
</dbReference>
<feature type="domain" description="PAS" evidence="1">
    <location>
        <begin position="20"/>
        <end position="86"/>
    </location>
</feature>
<dbReference type="AlphaFoldDB" id="A0A7S9LQV3"/>
<dbReference type="NCBIfam" id="TIGR00229">
    <property type="entry name" value="sensory_box"/>
    <property type="match status" value="1"/>
</dbReference>
<dbReference type="SUPFAM" id="SSF46689">
    <property type="entry name" value="Homeodomain-like"/>
    <property type="match status" value="1"/>
</dbReference>
<dbReference type="SMART" id="SM00091">
    <property type="entry name" value="PAS"/>
    <property type="match status" value="3"/>
</dbReference>
<feature type="domain" description="PAS" evidence="1">
    <location>
        <begin position="158"/>
        <end position="225"/>
    </location>
</feature>
<reference evidence="2 3" key="1">
    <citation type="submission" date="2020-11" db="EMBL/GenBank/DDBJ databases">
        <title>Description of Pontivivens ytuae sp. nov. isolated from deep sea sediment of Mariana Trench.</title>
        <authorList>
            <person name="Wang Z."/>
            <person name="Sun Q.-L."/>
            <person name="Xu X.-D."/>
            <person name="Tang Y.-Z."/>
            <person name="Zhang J."/>
        </authorList>
    </citation>
    <scope>NUCLEOTIDE SEQUENCE [LARGE SCALE GENOMIC DNA]</scope>
    <source>
        <strain evidence="2 3">MT2928</strain>
    </source>
</reference>
<dbReference type="PRINTS" id="PR01590">
    <property type="entry name" value="HTHFIS"/>
</dbReference>
<evidence type="ECO:0000313" key="2">
    <source>
        <dbReference type="EMBL" id="QPH53441.1"/>
    </source>
</evidence>
<sequence length="474" mass="50914">MTRRDIASQAPSAPHDLDASDLGAALARACDILIVIDAQAKIRQISVNAESRALGSLDHWTGRALKEFLTVESRDKLAARMQEIAAGTSDADRVLELNHEDNAAWAFPIRYVLYITRPGGLIFLMGQDLRPLAESQQQLVAAQIAMERDHEVVRQIDTRHRVLMEKVESPILFVEAPSGRVIEANGRAQTLADFDRSELIGARLDQAFGADQSGDLLAHLMEGAGPAASAPVHCRTVRGDKPVAMIPSLFRAGGDATLMIRIESGLGGAASQDLLERDLAALFDRSADGIVFTDAQGGVRGANEAFLTLCDVAQVSDLTGTTLADLLSRGSVDQKVLLDNAARRGRMRLYATRLSGAFGRQVPVEIAVTALGDGGKAGFGLIVRDASRTDKAEAKAPATPATAPMREVMDLVGTSPLKEIVSATTDVIERMCIETALELTNDNRVAAAEMLGLSRQSLYVKLRKFDLLGRQNKS</sequence>
<dbReference type="Gene3D" id="1.10.10.60">
    <property type="entry name" value="Homeodomain-like"/>
    <property type="match status" value="1"/>
</dbReference>
<dbReference type="Pfam" id="PF00989">
    <property type="entry name" value="PAS"/>
    <property type="match status" value="1"/>
</dbReference>
<proteinExistence type="predicted"/>
<evidence type="ECO:0000313" key="3">
    <source>
        <dbReference type="Proteomes" id="UP000594800"/>
    </source>
</evidence>
<dbReference type="InterPro" id="IPR013656">
    <property type="entry name" value="PAS_4"/>
</dbReference>
<keyword evidence="3" id="KW-1185">Reference proteome</keyword>
<dbReference type="InterPro" id="IPR011785">
    <property type="entry name" value="Tscrpt_reg_PpsR-CrtJ"/>
</dbReference>
<dbReference type="CDD" id="cd00130">
    <property type="entry name" value="PAS"/>
    <property type="match status" value="1"/>
</dbReference>
<dbReference type="Pfam" id="PF02954">
    <property type="entry name" value="HTH_8"/>
    <property type="match status" value="1"/>
</dbReference>
<dbReference type="GO" id="GO:0006355">
    <property type="term" value="P:regulation of DNA-templated transcription"/>
    <property type="evidence" value="ECO:0007669"/>
    <property type="project" value="InterPro"/>
</dbReference>
<dbReference type="Proteomes" id="UP000594800">
    <property type="component" value="Chromosome"/>
</dbReference>
<dbReference type="InterPro" id="IPR035965">
    <property type="entry name" value="PAS-like_dom_sf"/>
</dbReference>
<dbReference type="EMBL" id="CP064942">
    <property type="protein sequence ID" value="QPH53441.1"/>
    <property type="molecule type" value="Genomic_DNA"/>
</dbReference>